<sequence length="55" mass="6332">MPLYLNKRDTGEFEQFTQTLRETSVLDEEIEHARQTMRLADGHASIEARDLSPPS</sequence>
<comment type="caution">
    <text evidence="1">The sequence shown here is derived from an EMBL/GenBank/DDBJ whole genome shotgun (WGS) entry which is preliminary data.</text>
</comment>
<evidence type="ECO:0000313" key="1">
    <source>
        <dbReference type="EMBL" id="MBD2847366.1"/>
    </source>
</evidence>
<dbReference type="AlphaFoldDB" id="A0A927GTI1"/>
<evidence type="ECO:0000313" key="2">
    <source>
        <dbReference type="Proteomes" id="UP000621560"/>
    </source>
</evidence>
<dbReference type="Proteomes" id="UP000621560">
    <property type="component" value="Unassembled WGS sequence"/>
</dbReference>
<dbReference type="EMBL" id="JACXIZ010000036">
    <property type="protein sequence ID" value="MBD2847366.1"/>
    <property type="molecule type" value="Genomic_DNA"/>
</dbReference>
<gene>
    <name evidence="1" type="ORF">IDH44_19365</name>
</gene>
<name>A0A927GTI1_9BACL</name>
<dbReference type="RefSeq" id="WP_190920471.1">
    <property type="nucleotide sequence ID" value="NZ_JACXIZ010000036.1"/>
</dbReference>
<keyword evidence="2" id="KW-1185">Reference proteome</keyword>
<proteinExistence type="predicted"/>
<organism evidence="1 2">
    <name type="scientific">Paenibacillus sabuli</name>
    <dbReference type="NCBI Taxonomy" id="2772509"/>
    <lineage>
        <taxon>Bacteria</taxon>
        <taxon>Bacillati</taxon>
        <taxon>Bacillota</taxon>
        <taxon>Bacilli</taxon>
        <taxon>Bacillales</taxon>
        <taxon>Paenibacillaceae</taxon>
        <taxon>Paenibacillus</taxon>
    </lineage>
</organism>
<accession>A0A927GTI1</accession>
<protein>
    <submittedName>
        <fullName evidence="1">Uncharacterized protein</fullName>
    </submittedName>
</protein>
<reference evidence="1" key="1">
    <citation type="submission" date="2020-09" db="EMBL/GenBank/DDBJ databases">
        <title>A novel bacterium of genus Paenibacillus, isolated from South China Sea.</title>
        <authorList>
            <person name="Huang H."/>
            <person name="Mo K."/>
            <person name="Hu Y."/>
        </authorList>
    </citation>
    <scope>NUCLEOTIDE SEQUENCE</scope>
    <source>
        <strain evidence="1">IB182496</strain>
    </source>
</reference>